<dbReference type="Proteomes" id="UP000181976">
    <property type="component" value="Unassembled WGS sequence"/>
</dbReference>
<proteinExistence type="predicted"/>
<organism evidence="1 2">
    <name type="scientific">Thermophagus xiamenensis</name>
    <dbReference type="NCBI Taxonomy" id="385682"/>
    <lineage>
        <taxon>Bacteria</taxon>
        <taxon>Pseudomonadati</taxon>
        <taxon>Bacteroidota</taxon>
        <taxon>Bacteroidia</taxon>
        <taxon>Marinilabiliales</taxon>
        <taxon>Marinilabiliaceae</taxon>
        <taxon>Thermophagus</taxon>
    </lineage>
</organism>
<gene>
    <name evidence="1" type="ORF">SAMN05444380_103181</name>
</gene>
<dbReference type="AlphaFoldDB" id="A0A1I1W1X4"/>
<keyword evidence="2" id="KW-1185">Reference proteome</keyword>
<name>A0A1I1W1X4_9BACT</name>
<reference evidence="1 2" key="1">
    <citation type="submission" date="2016-10" db="EMBL/GenBank/DDBJ databases">
        <authorList>
            <person name="de Groot N.N."/>
        </authorList>
    </citation>
    <scope>NUCLEOTIDE SEQUENCE [LARGE SCALE GENOMIC DNA]</scope>
    <source>
        <strain evidence="1 2">DSM 19012</strain>
    </source>
</reference>
<dbReference type="STRING" id="385682.SAMN05444380_103181"/>
<evidence type="ECO:0008006" key="3">
    <source>
        <dbReference type="Google" id="ProtNLM"/>
    </source>
</evidence>
<dbReference type="RefSeq" id="WP_044138724.1">
    <property type="nucleotide sequence ID" value="NZ_AFSL01000064.1"/>
</dbReference>
<dbReference type="EMBL" id="FONA01000003">
    <property type="protein sequence ID" value="SFD89134.1"/>
    <property type="molecule type" value="Genomic_DNA"/>
</dbReference>
<dbReference type="eggNOG" id="COG0589">
    <property type="taxonomic scope" value="Bacteria"/>
</dbReference>
<accession>A0A1I1W1X4</accession>
<dbReference type="OrthoDB" id="1093350at2"/>
<evidence type="ECO:0000313" key="2">
    <source>
        <dbReference type="Proteomes" id="UP000181976"/>
    </source>
</evidence>
<sequence length="261" mass="29966">MNSMLVLIGPEEVNPRPIIQFSIHLSQLLNYRLIITTIRDKGLTQTKQPSYEDIEIKGSEEDLFPTILKHTSDPAIDLSLVVFCRSEIVISRKQQATRFFIQCRSLKIPYLILPEQQDLTWKPNHIFFPVCNRDGEKEASAWCMTWANATNGNITLLHPHFRNTANQKKLNQLLAFITRLFKHSNCPHKIIKTEGSKRATIQYAINSLNKVSDSLLIIPATRLNSPEYIFTGPPELKLLKKITSRPILLVNPRHDLYLPCN</sequence>
<evidence type="ECO:0000313" key="1">
    <source>
        <dbReference type="EMBL" id="SFD89134.1"/>
    </source>
</evidence>
<protein>
    <recommendedName>
        <fullName evidence="3">Universal stress protein family protein</fullName>
    </recommendedName>
</protein>
<dbReference type="InParanoid" id="A0A1I1W1X4"/>